<dbReference type="GO" id="GO:0047355">
    <property type="term" value="F:CDP-glycerol glycerophosphotransferase activity"/>
    <property type="evidence" value="ECO:0007669"/>
    <property type="project" value="InterPro"/>
</dbReference>
<sequence length="461" mass="49936">MLLGWYGSVVSVVISGYSEGNNGGARFCAGILVCMMNRVSHVFSSAKRFSSQVGRELSVRAAERRLDPKFVPSRDDGFVVGVYHAGDRASTYQLKQWLAPIEDLAATMHLESGMTLDGPGDGAPWPVGILMRNLDNAREIAQLTELPVRYARLTSDVDRFMTQPTLCAVLYVNQAVLNFQALRYPTPAHVHLSHGESEKISMVSNQLKAYDCVFTAGLAARERIEKALLGRLPDMIDVGRPQLDYAGPVPERFQQVLDGSRPTVFYAPTWEGDSPSMAYGTLAQSGVPLVEGLVEAGFGVIYRPHPRTGVVKPEFARAEAQIRDLVTGAAGCVFDDSPTVSWQFAAADACVAEMSSVAFDWLSTHKPLVGVAPTDPGAEVPAGGLFSRVPSVVGTADGGRRISQMVRQGLGSGESGQAEREKVCRYYLGDTGLGSQRRRFVAAVASVVEQRWADRQLTDFS</sequence>
<name>A0A150H9X1_9MICO</name>
<keyword evidence="1" id="KW-0808">Transferase</keyword>
<comment type="caution">
    <text evidence="1">The sequence shown here is derived from an EMBL/GenBank/DDBJ whole genome shotgun (WGS) entry which is preliminary data.</text>
</comment>
<dbReference type="InterPro" id="IPR043148">
    <property type="entry name" value="TagF_C"/>
</dbReference>
<protein>
    <submittedName>
        <fullName evidence="1">CDP-Glycerol:Poly(Glycerophosphate) glycerophosphotransferase</fullName>
    </submittedName>
</protein>
<evidence type="ECO:0000313" key="2">
    <source>
        <dbReference type="Proteomes" id="UP000243589"/>
    </source>
</evidence>
<reference evidence="1 2" key="1">
    <citation type="submission" date="2016-01" db="EMBL/GenBank/DDBJ databases">
        <title>Use of Whole Genome Sequencing to ascertain that Brevibacterium massiliense (Roux, Raoult 2009) is a later heterotypic synonym of Brevibacterium ravenspurgense (Mages 2008).</title>
        <authorList>
            <person name="Bernier A.-M."/>
            <person name="Burdz T."/>
            <person name="Huynh C."/>
            <person name="Pachecho A.L."/>
            <person name="Wiebe D."/>
            <person name="Bonner C."/>
            <person name="Bernard K."/>
        </authorList>
    </citation>
    <scope>NUCLEOTIDE SEQUENCE [LARGE SCALE GENOMIC DNA]</scope>
    <source>
        <strain evidence="1 2">CCUG56047</strain>
    </source>
</reference>
<keyword evidence="2" id="KW-1185">Reference proteome</keyword>
<dbReference type="Gene3D" id="3.40.50.12580">
    <property type="match status" value="1"/>
</dbReference>
<dbReference type="InterPro" id="IPR007554">
    <property type="entry name" value="Glycerophosphate_synth"/>
</dbReference>
<gene>
    <name evidence="1" type="ORF">Bravens_00779</name>
</gene>
<organism evidence="1 2">
    <name type="scientific">Brevibacterium ravenspurgense</name>
    <dbReference type="NCBI Taxonomy" id="479117"/>
    <lineage>
        <taxon>Bacteria</taxon>
        <taxon>Bacillati</taxon>
        <taxon>Actinomycetota</taxon>
        <taxon>Actinomycetes</taxon>
        <taxon>Micrococcales</taxon>
        <taxon>Brevibacteriaceae</taxon>
        <taxon>Brevibacterium</taxon>
    </lineage>
</organism>
<dbReference type="PATRIC" id="fig|479117.4.peg.779"/>
<accession>A0A150H9X1</accession>
<proteinExistence type="predicted"/>
<dbReference type="EMBL" id="LQQC01000008">
    <property type="protein sequence ID" value="KXZ58907.1"/>
    <property type="molecule type" value="Genomic_DNA"/>
</dbReference>
<dbReference type="Pfam" id="PF04464">
    <property type="entry name" value="Glyphos_transf"/>
    <property type="match status" value="1"/>
</dbReference>
<dbReference type="Proteomes" id="UP000243589">
    <property type="component" value="Unassembled WGS sequence"/>
</dbReference>
<dbReference type="AlphaFoldDB" id="A0A150H9X1"/>
<dbReference type="GO" id="GO:0016020">
    <property type="term" value="C:membrane"/>
    <property type="evidence" value="ECO:0007669"/>
    <property type="project" value="InterPro"/>
</dbReference>
<evidence type="ECO:0000313" key="1">
    <source>
        <dbReference type="EMBL" id="KXZ58907.1"/>
    </source>
</evidence>